<sequence length="124" mass="13955">MMGNEISMKEYVATLGLRTFLRGLREPRGNLMRTKNPKTLNEALNMQNFNKPGNHTNLTAQGTCPLMKHNSGFSKNNTTVDFLIITVDFLTRTDFPAIPITNPTRTTFNAATMRSKINTNHPVE</sequence>
<proteinExistence type="predicted"/>
<name>A0A8D8VRL0_9HEMI</name>
<accession>A0A8D8VRL0</accession>
<protein>
    <submittedName>
        <fullName evidence="1">Uncharacterized protein</fullName>
    </submittedName>
</protein>
<reference evidence="1" key="1">
    <citation type="submission" date="2021-05" db="EMBL/GenBank/DDBJ databases">
        <authorList>
            <person name="Alioto T."/>
            <person name="Alioto T."/>
            <person name="Gomez Garrido J."/>
        </authorList>
    </citation>
    <scope>NUCLEOTIDE SEQUENCE</scope>
</reference>
<evidence type="ECO:0000313" key="1">
    <source>
        <dbReference type="EMBL" id="CAG6633118.1"/>
    </source>
</evidence>
<organism evidence="1">
    <name type="scientific">Cacopsylla melanoneura</name>
    <dbReference type="NCBI Taxonomy" id="428564"/>
    <lineage>
        <taxon>Eukaryota</taxon>
        <taxon>Metazoa</taxon>
        <taxon>Ecdysozoa</taxon>
        <taxon>Arthropoda</taxon>
        <taxon>Hexapoda</taxon>
        <taxon>Insecta</taxon>
        <taxon>Pterygota</taxon>
        <taxon>Neoptera</taxon>
        <taxon>Paraneoptera</taxon>
        <taxon>Hemiptera</taxon>
        <taxon>Sternorrhyncha</taxon>
        <taxon>Psylloidea</taxon>
        <taxon>Psyllidae</taxon>
        <taxon>Psyllinae</taxon>
        <taxon>Cacopsylla</taxon>
    </lineage>
</organism>
<dbReference type="AlphaFoldDB" id="A0A8D8VRL0"/>
<dbReference type="EMBL" id="HBUF01081816">
    <property type="protein sequence ID" value="CAG6633118.1"/>
    <property type="molecule type" value="Transcribed_RNA"/>
</dbReference>